<feature type="compositionally biased region" description="Polar residues" evidence="2">
    <location>
        <begin position="240"/>
        <end position="255"/>
    </location>
</feature>
<dbReference type="PROSITE" id="PS50106">
    <property type="entry name" value="PDZ"/>
    <property type="match status" value="2"/>
</dbReference>
<protein>
    <recommendedName>
        <fullName evidence="3">PDZ domain-containing protein</fullName>
    </recommendedName>
</protein>
<feature type="compositionally biased region" description="Low complexity" evidence="2">
    <location>
        <begin position="630"/>
        <end position="641"/>
    </location>
</feature>
<dbReference type="InterPro" id="IPR036034">
    <property type="entry name" value="PDZ_sf"/>
</dbReference>
<proteinExistence type="predicted"/>
<feature type="domain" description="PDZ" evidence="3">
    <location>
        <begin position="474"/>
        <end position="554"/>
    </location>
</feature>
<feature type="region of interest" description="Disordered" evidence="2">
    <location>
        <begin position="240"/>
        <end position="430"/>
    </location>
</feature>
<feature type="compositionally biased region" description="Low complexity" evidence="2">
    <location>
        <begin position="148"/>
        <end position="172"/>
    </location>
</feature>
<evidence type="ECO:0000313" key="4">
    <source>
        <dbReference type="EMBL" id="KAF4075394.1"/>
    </source>
</evidence>
<keyword evidence="1" id="KW-0677">Repeat</keyword>
<dbReference type="SMART" id="SM00228">
    <property type="entry name" value="PDZ"/>
    <property type="match status" value="2"/>
</dbReference>
<dbReference type="SUPFAM" id="SSF50156">
    <property type="entry name" value="PDZ domain-like"/>
    <property type="match status" value="2"/>
</dbReference>
<name>A0A7J5ZXP1_AMEME</name>
<sequence length="725" mass="78371">MHIEAVETEVEATTTTTTMMMTKADGVQKEMEERNLRPRLCYLTKGECGYGFHLHGERSSGAQFIRRIEAGSPAELAGLRSGDRVVEVNGENVEKQSHQQVVQKIMEVENRTRLLVADRETDEFLLLHSLPCTEDLAVEMSCLLSPRTSSSSLASSTLSFSSSSRGSVTPSSQDSIILSPRDFTTHSLSDSITPTLLPKSITSSPPDSVIPSPQNSTPPSPRKSVAPSLENTIIQSSHNSILQPPSNFIPQSPYDSITQSPSNSIPQSPSKSIPQSPSKSIPQSPSNSIPQSPSNSIPQSPSKSIPQSPTLSNSITQSPSNFIPQSPSNSIPQSPSMTPSLNHHPTLQSPSNSIPQSPSNSILQPPSNSIPQSPSNSILQPPSNSTPQSPSKSIQSPYDSITQSPYGSITQSPSKSIPQSPYDSITQSPYDSITTPFIREKSDETHVMDVIITTDNKETSGTEDTVTRDLRPRLCHIVKNEQGFGFNLHCDKRRVGQFIRSVDPDSPAHRAALQPGDRLIQVNGRSIEGLRHSEVVEIIRSGGGQTRLLVVDPETDVLFQKLGITPTTAHLNEDCVDGPTIESPTSTCLITDTSVPPTKPRNGLLIHPAVTNLTLTDPPIRNGSLKHPSHGSSSSSRSITSETCVTSSGTSNKVLDSEQFKYNSAPGVQEVKEVKKVKDLDPLRASGLQLSSTAAEARQKVKSKKASKRAPPMAWNKKYEVFSNF</sequence>
<dbReference type="Pfam" id="PF00595">
    <property type="entry name" value="PDZ"/>
    <property type="match status" value="2"/>
</dbReference>
<evidence type="ECO:0000313" key="5">
    <source>
        <dbReference type="Proteomes" id="UP000593565"/>
    </source>
</evidence>
<feature type="compositionally biased region" description="Polar residues" evidence="2">
    <location>
        <begin position="394"/>
        <end position="430"/>
    </location>
</feature>
<dbReference type="InterPro" id="IPR015098">
    <property type="entry name" value="EBP50_C"/>
</dbReference>
<organism evidence="4 5">
    <name type="scientific">Ameiurus melas</name>
    <name type="common">Black bullhead</name>
    <name type="synonym">Silurus melas</name>
    <dbReference type="NCBI Taxonomy" id="219545"/>
    <lineage>
        <taxon>Eukaryota</taxon>
        <taxon>Metazoa</taxon>
        <taxon>Chordata</taxon>
        <taxon>Craniata</taxon>
        <taxon>Vertebrata</taxon>
        <taxon>Euteleostomi</taxon>
        <taxon>Actinopterygii</taxon>
        <taxon>Neopterygii</taxon>
        <taxon>Teleostei</taxon>
        <taxon>Ostariophysi</taxon>
        <taxon>Siluriformes</taxon>
        <taxon>Ictaluridae</taxon>
        <taxon>Ameiurus</taxon>
    </lineage>
</organism>
<dbReference type="GO" id="GO:0043495">
    <property type="term" value="F:protein-membrane adaptor activity"/>
    <property type="evidence" value="ECO:0007669"/>
    <property type="project" value="TreeGrafter"/>
</dbReference>
<feature type="region of interest" description="Disordered" evidence="2">
    <location>
        <begin position="148"/>
        <end position="175"/>
    </location>
</feature>
<accession>A0A7J5ZXP1</accession>
<dbReference type="CDD" id="cd06768">
    <property type="entry name" value="PDZ_NHERF-like"/>
    <property type="match status" value="2"/>
</dbReference>
<reference evidence="4 5" key="1">
    <citation type="submission" date="2020-02" db="EMBL/GenBank/DDBJ databases">
        <title>A chromosome-scale genome assembly of the black bullhead catfish (Ameiurus melas).</title>
        <authorList>
            <person name="Wen M."/>
            <person name="Zham M."/>
            <person name="Cabau C."/>
            <person name="Klopp C."/>
            <person name="Donnadieu C."/>
            <person name="Roques C."/>
            <person name="Bouchez O."/>
            <person name="Lampietro C."/>
            <person name="Jouanno E."/>
            <person name="Herpin A."/>
            <person name="Louis A."/>
            <person name="Berthelot C."/>
            <person name="Parey E."/>
            <person name="Roest-Crollius H."/>
            <person name="Braasch I."/>
            <person name="Postlethwait J."/>
            <person name="Robinson-Rechavi M."/>
            <person name="Echchiki A."/>
            <person name="Begum T."/>
            <person name="Montfort J."/>
            <person name="Schartl M."/>
            <person name="Bobe J."/>
            <person name="Guiguen Y."/>
        </authorList>
    </citation>
    <scope>NUCLEOTIDE SEQUENCE [LARGE SCALE GENOMIC DNA]</scope>
    <source>
        <strain evidence="4">M_S1</strain>
        <tissue evidence="4">Blood</tissue>
    </source>
</reference>
<dbReference type="Pfam" id="PF09007">
    <property type="entry name" value="EBP50_C"/>
    <property type="match status" value="1"/>
</dbReference>
<dbReference type="GO" id="GO:0072659">
    <property type="term" value="P:protein localization to plasma membrane"/>
    <property type="evidence" value="ECO:0007669"/>
    <property type="project" value="TreeGrafter"/>
</dbReference>
<feature type="compositionally biased region" description="Low complexity" evidence="2">
    <location>
        <begin position="256"/>
        <end position="309"/>
    </location>
</feature>
<dbReference type="EMBL" id="JAAGNN010000021">
    <property type="protein sequence ID" value="KAF4075394.1"/>
    <property type="molecule type" value="Genomic_DNA"/>
</dbReference>
<feature type="region of interest" description="Disordered" evidence="2">
    <location>
        <begin position="617"/>
        <end position="650"/>
    </location>
</feature>
<dbReference type="Gene3D" id="2.30.42.10">
    <property type="match status" value="2"/>
</dbReference>
<evidence type="ECO:0000256" key="2">
    <source>
        <dbReference type="SAM" id="MobiDB-lite"/>
    </source>
</evidence>
<dbReference type="GO" id="GO:0016324">
    <property type="term" value="C:apical plasma membrane"/>
    <property type="evidence" value="ECO:0007669"/>
    <property type="project" value="TreeGrafter"/>
</dbReference>
<feature type="domain" description="PDZ" evidence="3">
    <location>
        <begin position="40"/>
        <end position="120"/>
    </location>
</feature>
<dbReference type="PANTHER" id="PTHR14191:SF4">
    <property type="entry name" value="NA(+)_H(+) EXCHANGE REGULATORY COFACTOR NHE-RF2"/>
    <property type="match status" value="1"/>
</dbReference>
<dbReference type="InterPro" id="IPR001478">
    <property type="entry name" value="PDZ"/>
</dbReference>
<dbReference type="InterPro" id="IPR051067">
    <property type="entry name" value="NHER"/>
</dbReference>
<dbReference type="GO" id="GO:0005102">
    <property type="term" value="F:signaling receptor binding"/>
    <property type="evidence" value="ECO:0007669"/>
    <property type="project" value="TreeGrafter"/>
</dbReference>
<dbReference type="AlphaFoldDB" id="A0A7J5ZXP1"/>
<feature type="compositionally biased region" description="Polar residues" evidence="2">
    <location>
        <begin position="188"/>
        <end position="215"/>
    </location>
</feature>
<feature type="region of interest" description="Disordered" evidence="2">
    <location>
        <begin position="690"/>
        <end position="710"/>
    </location>
</feature>
<evidence type="ECO:0000259" key="3">
    <source>
        <dbReference type="PROSITE" id="PS50106"/>
    </source>
</evidence>
<comment type="caution">
    <text evidence="4">The sequence shown here is derived from an EMBL/GenBank/DDBJ whole genome shotgun (WGS) entry which is preliminary data.</text>
</comment>
<dbReference type="PANTHER" id="PTHR14191">
    <property type="entry name" value="PDZ DOMAIN CONTAINING PROTEIN"/>
    <property type="match status" value="1"/>
</dbReference>
<dbReference type="Proteomes" id="UP000593565">
    <property type="component" value="Unassembled WGS sequence"/>
</dbReference>
<feature type="compositionally biased region" description="Low complexity" evidence="2">
    <location>
        <begin position="347"/>
        <end position="393"/>
    </location>
</feature>
<feature type="compositionally biased region" description="Polar residues" evidence="2">
    <location>
        <begin position="337"/>
        <end position="346"/>
    </location>
</feature>
<feature type="region of interest" description="Disordered" evidence="2">
    <location>
        <begin position="188"/>
        <end position="226"/>
    </location>
</feature>
<feature type="compositionally biased region" description="Low complexity" evidence="2">
    <location>
        <begin position="317"/>
        <end position="336"/>
    </location>
</feature>
<keyword evidence="5" id="KW-1185">Reference proteome</keyword>
<gene>
    <name evidence="4" type="ORF">AMELA_G00234020</name>
</gene>
<evidence type="ECO:0000256" key="1">
    <source>
        <dbReference type="ARBA" id="ARBA00022737"/>
    </source>
</evidence>